<protein>
    <submittedName>
        <fullName evidence="1">Uncharacterized protein</fullName>
    </submittedName>
</protein>
<organism evidence="1 2">
    <name type="scientific">Capsicum annuum</name>
    <name type="common">Capsicum pepper</name>
    <dbReference type="NCBI Taxonomy" id="4072"/>
    <lineage>
        <taxon>Eukaryota</taxon>
        <taxon>Viridiplantae</taxon>
        <taxon>Streptophyta</taxon>
        <taxon>Embryophyta</taxon>
        <taxon>Tracheophyta</taxon>
        <taxon>Spermatophyta</taxon>
        <taxon>Magnoliopsida</taxon>
        <taxon>eudicotyledons</taxon>
        <taxon>Gunneridae</taxon>
        <taxon>Pentapetalae</taxon>
        <taxon>asterids</taxon>
        <taxon>lamiids</taxon>
        <taxon>Solanales</taxon>
        <taxon>Solanaceae</taxon>
        <taxon>Solanoideae</taxon>
        <taxon>Capsiceae</taxon>
        <taxon>Capsicum</taxon>
    </lineage>
</organism>
<comment type="caution">
    <text evidence="1">The sequence shown here is derived from an EMBL/GenBank/DDBJ whole genome shotgun (WGS) entry which is preliminary data.</text>
</comment>
<reference evidence="1 2" key="2">
    <citation type="journal article" date="2017" name="Genome Biol.">
        <title>New reference genome sequences of hot pepper reveal the massive evolution of plant disease-resistance genes by retroduplication.</title>
        <authorList>
            <person name="Kim S."/>
            <person name="Park J."/>
            <person name="Yeom S.I."/>
            <person name="Kim Y.M."/>
            <person name="Seo E."/>
            <person name="Kim K.T."/>
            <person name="Kim M.S."/>
            <person name="Lee J.M."/>
            <person name="Cheong K."/>
            <person name="Shin H.S."/>
            <person name="Kim S.B."/>
            <person name="Han K."/>
            <person name="Lee J."/>
            <person name="Park M."/>
            <person name="Lee H.A."/>
            <person name="Lee H.Y."/>
            <person name="Lee Y."/>
            <person name="Oh S."/>
            <person name="Lee J.H."/>
            <person name="Choi E."/>
            <person name="Choi E."/>
            <person name="Lee S.E."/>
            <person name="Jeon J."/>
            <person name="Kim H."/>
            <person name="Choi G."/>
            <person name="Song H."/>
            <person name="Lee J."/>
            <person name="Lee S.C."/>
            <person name="Kwon J.K."/>
            <person name="Lee H.Y."/>
            <person name="Koo N."/>
            <person name="Hong Y."/>
            <person name="Kim R.W."/>
            <person name="Kang W.H."/>
            <person name="Huh J.H."/>
            <person name="Kang B.C."/>
            <person name="Yang T.J."/>
            <person name="Lee Y.H."/>
            <person name="Bennetzen J.L."/>
            <person name="Choi D."/>
        </authorList>
    </citation>
    <scope>NUCLEOTIDE SEQUENCE [LARGE SCALE GENOMIC DNA]</scope>
    <source>
        <strain evidence="2">cv. CM334</strain>
    </source>
</reference>
<evidence type="ECO:0000313" key="2">
    <source>
        <dbReference type="Proteomes" id="UP000222542"/>
    </source>
</evidence>
<proteinExistence type="predicted"/>
<dbReference type="Proteomes" id="UP000222542">
    <property type="component" value="Unassembled WGS sequence"/>
</dbReference>
<reference evidence="1 2" key="1">
    <citation type="journal article" date="2014" name="Nat. Genet.">
        <title>Genome sequence of the hot pepper provides insights into the evolution of pungency in Capsicum species.</title>
        <authorList>
            <person name="Kim S."/>
            <person name="Park M."/>
            <person name="Yeom S.I."/>
            <person name="Kim Y.M."/>
            <person name="Lee J.M."/>
            <person name="Lee H.A."/>
            <person name="Seo E."/>
            <person name="Choi J."/>
            <person name="Cheong K."/>
            <person name="Kim K.T."/>
            <person name="Jung K."/>
            <person name="Lee G.W."/>
            <person name="Oh S.K."/>
            <person name="Bae C."/>
            <person name="Kim S.B."/>
            <person name="Lee H.Y."/>
            <person name="Kim S.Y."/>
            <person name="Kim M.S."/>
            <person name="Kang B.C."/>
            <person name="Jo Y.D."/>
            <person name="Yang H.B."/>
            <person name="Jeong H.J."/>
            <person name="Kang W.H."/>
            <person name="Kwon J.K."/>
            <person name="Shin C."/>
            <person name="Lim J.Y."/>
            <person name="Park J.H."/>
            <person name="Huh J.H."/>
            <person name="Kim J.S."/>
            <person name="Kim B.D."/>
            <person name="Cohen O."/>
            <person name="Paran I."/>
            <person name="Suh M.C."/>
            <person name="Lee S.B."/>
            <person name="Kim Y.K."/>
            <person name="Shin Y."/>
            <person name="Noh S.J."/>
            <person name="Park J."/>
            <person name="Seo Y.S."/>
            <person name="Kwon S.Y."/>
            <person name="Kim H.A."/>
            <person name="Park J.M."/>
            <person name="Kim H.J."/>
            <person name="Choi S.B."/>
            <person name="Bosland P.W."/>
            <person name="Reeves G."/>
            <person name="Jo S.H."/>
            <person name="Lee B.W."/>
            <person name="Cho H.T."/>
            <person name="Choi H.S."/>
            <person name="Lee M.S."/>
            <person name="Yu Y."/>
            <person name="Do Choi Y."/>
            <person name="Park B.S."/>
            <person name="van Deynze A."/>
            <person name="Ashrafi H."/>
            <person name="Hill T."/>
            <person name="Kim W.T."/>
            <person name="Pai H.S."/>
            <person name="Ahn H.K."/>
            <person name="Yeam I."/>
            <person name="Giovannoni J.J."/>
            <person name="Rose J.K."/>
            <person name="Sorensen I."/>
            <person name="Lee S.J."/>
            <person name="Kim R.W."/>
            <person name="Choi I.Y."/>
            <person name="Choi B.S."/>
            <person name="Lim J.S."/>
            <person name="Lee Y.H."/>
            <person name="Choi D."/>
        </authorList>
    </citation>
    <scope>NUCLEOTIDE SEQUENCE [LARGE SCALE GENOMIC DNA]</scope>
    <source>
        <strain evidence="2">cv. CM334</strain>
    </source>
</reference>
<accession>A0A2G2ZG31</accession>
<gene>
    <name evidence="1" type="ORF">T459_13971</name>
</gene>
<dbReference type="AlphaFoldDB" id="A0A2G2ZG31"/>
<dbReference type="Gramene" id="PHT80956">
    <property type="protein sequence ID" value="PHT80956"/>
    <property type="gene ID" value="T459_13971"/>
</dbReference>
<evidence type="ECO:0000313" key="1">
    <source>
        <dbReference type="EMBL" id="PHT80956.1"/>
    </source>
</evidence>
<dbReference type="EMBL" id="AYRZ02000005">
    <property type="protein sequence ID" value="PHT80956.1"/>
    <property type="molecule type" value="Genomic_DNA"/>
</dbReference>
<name>A0A2G2ZG31_CAPAN</name>
<sequence>MSVSRQILLSGFKNDAIPQRPHNEKIKNLKMFNVALEHIVIFLQLNKHDSAYTQGKVVYDLEAHRILSSQACFSSSVGATFSVFQSSFSNHNLLIFKLIHRCNLNSIRHYLCRTLCKQLTNVSIIIESSASIYIGLIVPTWSSNPMFASGLAVIRN</sequence>
<keyword evidence="2" id="KW-1185">Reference proteome</keyword>